<dbReference type="Pfam" id="PF00990">
    <property type="entry name" value="GGDEF"/>
    <property type="match status" value="1"/>
</dbReference>
<dbReference type="CDD" id="cd00130">
    <property type="entry name" value="PAS"/>
    <property type="match status" value="1"/>
</dbReference>
<dbReference type="KEGG" id="naci:NUH88_09830"/>
<dbReference type="PROSITE" id="PS50887">
    <property type="entry name" value="GGDEF"/>
    <property type="match status" value="1"/>
</dbReference>
<dbReference type="SMART" id="SM00086">
    <property type="entry name" value="PAC"/>
    <property type="match status" value="1"/>
</dbReference>
<feature type="domain" description="GGDEF" evidence="2">
    <location>
        <begin position="431"/>
        <end position="568"/>
    </location>
</feature>
<dbReference type="CDD" id="cd01949">
    <property type="entry name" value="GGDEF"/>
    <property type="match status" value="1"/>
</dbReference>
<dbReference type="InterPro" id="IPR000014">
    <property type="entry name" value="PAS"/>
</dbReference>
<dbReference type="NCBIfam" id="TIGR00254">
    <property type="entry name" value="GGDEF"/>
    <property type="match status" value="1"/>
</dbReference>
<dbReference type="GO" id="GO:0052621">
    <property type="term" value="F:diguanylate cyclase activity"/>
    <property type="evidence" value="ECO:0007669"/>
    <property type="project" value="UniProtKB-EC"/>
</dbReference>
<dbReference type="PANTHER" id="PTHR44757:SF2">
    <property type="entry name" value="BIOFILM ARCHITECTURE MAINTENANCE PROTEIN MBAA"/>
    <property type="match status" value="1"/>
</dbReference>
<keyword evidence="4" id="KW-1185">Reference proteome</keyword>
<dbReference type="InterPro" id="IPR000160">
    <property type="entry name" value="GGDEF_dom"/>
</dbReference>
<dbReference type="PANTHER" id="PTHR44757">
    <property type="entry name" value="DIGUANYLATE CYCLASE DGCP"/>
    <property type="match status" value="1"/>
</dbReference>
<evidence type="ECO:0000259" key="2">
    <source>
        <dbReference type="PROSITE" id="PS50887"/>
    </source>
</evidence>
<dbReference type="InterPro" id="IPR029016">
    <property type="entry name" value="GAF-like_dom_sf"/>
</dbReference>
<keyword evidence="3" id="KW-0548">Nucleotidyltransferase</keyword>
<dbReference type="NCBIfam" id="TIGR00229">
    <property type="entry name" value="sensory_box"/>
    <property type="match status" value="1"/>
</dbReference>
<dbReference type="Pfam" id="PF13492">
    <property type="entry name" value="GAF_3"/>
    <property type="match status" value="1"/>
</dbReference>
<dbReference type="Pfam" id="PF00989">
    <property type="entry name" value="PAS"/>
    <property type="match status" value="1"/>
</dbReference>
<reference evidence="3" key="1">
    <citation type="submission" date="2022-08" db="EMBL/GenBank/DDBJ databases">
        <title>Nisaea acidiphila sp. nov., isolated from a marine algal debris and emended description of the genus Nisaea Urios et al. 2008.</title>
        <authorList>
            <person name="Kwon K."/>
        </authorList>
    </citation>
    <scope>NUCLEOTIDE SEQUENCE</scope>
    <source>
        <strain evidence="3">MEBiC11861</strain>
    </source>
</reference>
<dbReference type="SUPFAM" id="SSF55073">
    <property type="entry name" value="Nucleotide cyclase"/>
    <property type="match status" value="1"/>
</dbReference>
<dbReference type="EMBL" id="CP102480">
    <property type="protein sequence ID" value="UUX51986.1"/>
    <property type="molecule type" value="Genomic_DNA"/>
</dbReference>
<dbReference type="InterPro" id="IPR013767">
    <property type="entry name" value="PAS_fold"/>
</dbReference>
<evidence type="ECO:0000259" key="1">
    <source>
        <dbReference type="PROSITE" id="PS50113"/>
    </source>
</evidence>
<dbReference type="Proteomes" id="UP001060336">
    <property type="component" value="Chromosome"/>
</dbReference>
<feature type="domain" description="PAC" evidence="1">
    <location>
        <begin position="204"/>
        <end position="256"/>
    </location>
</feature>
<organism evidence="3 4">
    <name type="scientific">Nisaea acidiphila</name>
    <dbReference type="NCBI Taxonomy" id="1862145"/>
    <lineage>
        <taxon>Bacteria</taxon>
        <taxon>Pseudomonadati</taxon>
        <taxon>Pseudomonadota</taxon>
        <taxon>Alphaproteobacteria</taxon>
        <taxon>Rhodospirillales</taxon>
        <taxon>Thalassobaculaceae</taxon>
        <taxon>Nisaea</taxon>
    </lineage>
</organism>
<dbReference type="Gene3D" id="3.30.70.270">
    <property type="match status" value="1"/>
</dbReference>
<accession>A0A9J7AYX0</accession>
<sequence length="579" mass="61747">MTSLESGGGALPGEELAELAESDSERLMRLLEDGAPLFDYPGPVLLLDRDKKVVGANPGAMSLVHGIMSGTALSLTALVSATLSSGGRPQNMKILDEEAGRTTDITALPVDGGKHVLLFGRDISLDQNLRNALVESRQRYKDLVEISSDFAWETDASGKFVFVSTAGALGYEPDELVGHVADDFVEKLDGITIVTPFNAREPSTGIEFRFRRADGTVAELEASAAPLSSEDGEWLGARGVCRDVTEARRRDAALAKARNRERLMAYIVRTIRDELDPKAMLASAARAIARSLASDGCVICRRDARGKLAVAAELGTPPAVFLANVLASDAEGQAPTTVDDPDGTHVLSFPTDYHQAANGAVILWRDASGGAWNEDDADLMKEVSNQIGIAIEQVASHENLELLSTTDPLTKLLNRRTFQERLDGKLSKKGAGGALVYVDLDNFKLVNDNLGHKMGDKVLLDVAAMLHGCAGKDDMPARLGGDEFVVWFDTADRDKARAKAEHLLEAAGSLAQYAVDETRKVGMSIGIACIAPGGNASSENAENLIARADEAMYEIKHGGKNAYTFAPDPEVSGAGNDDD</sequence>
<dbReference type="SMART" id="SM00267">
    <property type="entry name" value="GGDEF"/>
    <property type="match status" value="1"/>
</dbReference>
<dbReference type="InterPro" id="IPR003018">
    <property type="entry name" value="GAF"/>
</dbReference>
<dbReference type="Gene3D" id="3.30.450.40">
    <property type="match status" value="2"/>
</dbReference>
<name>A0A9J7AYX0_9PROT</name>
<dbReference type="RefSeq" id="WP_257771785.1">
    <property type="nucleotide sequence ID" value="NZ_CP102480.1"/>
</dbReference>
<dbReference type="SMART" id="SM00065">
    <property type="entry name" value="GAF"/>
    <property type="match status" value="1"/>
</dbReference>
<dbReference type="PROSITE" id="PS50113">
    <property type="entry name" value="PAC"/>
    <property type="match status" value="1"/>
</dbReference>
<evidence type="ECO:0000313" key="4">
    <source>
        <dbReference type="Proteomes" id="UP001060336"/>
    </source>
</evidence>
<dbReference type="InterPro" id="IPR035965">
    <property type="entry name" value="PAS-like_dom_sf"/>
</dbReference>
<dbReference type="InterPro" id="IPR029787">
    <property type="entry name" value="Nucleotide_cyclase"/>
</dbReference>
<dbReference type="EC" id="2.7.7.65" evidence="3"/>
<dbReference type="InterPro" id="IPR001610">
    <property type="entry name" value="PAC"/>
</dbReference>
<protein>
    <submittedName>
        <fullName evidence="3">Diguanylate cyclase</fullName>
        <ecNumber evidence="3">2.7.7.65</ecNumber>
    </submittedName>
</protein>
<dbReference type="SUPFAM" id="SSF55781">
    <property type="entry name" value="GAF domain-like"/>
    <property type="match status" value="1"/>
</dbReference>
<evidence type="ECO:0000313" key="3">
    <source>
        <dbReference type="EMBL" id="UUX51986.1"/>
    </source>
</evidence>
<dbReference type="InterPro" id="IPR043128">
    <property type="entry name" value="Rev_trsase/Diguanyl_cyclase"/>
</dbReference>
<dbReference type="InterPro" id="IPR052155">
    <property type="entry name" value="Biofilm_reg_signaling"/>
</dbReference>
<dbReference type="InterPro" id="IPR000700">
    <property type="entry name" value="PAS-assoc_C"/>
</dbReference>
<dbReference type="Gene3D" id="3.30.450.20">
    <property type="entry name" value="PAS domain"/>
    <property type="match status" value="1"/>
</dbReference>
<dbReference type="SUPFAM" id="SSF55785">
    <property type="entry name" value="PYP-like sensor domain (PAS domain)"/>
    <property type="match status" value="1"/>
</dbReference>
<dbReference type="AlphaFoldDB" id="A0A9J7AYX0"/>
<gene>
    <name evidence="3" type="ORF">NUH88_09830</name>
</gene>
<proteinExistence type="predicted"/>
<keyword evidence="3" id="KW-0808">Transferase</keyword>